<organism evidence="1 2">
    <name type="scientific">Neofusicoccum parvum</name>
    <dbReference type="NCBI Taxonomy" id="310453"/>
    <lineage>
        <taxon>Eukaryota</taxon>
        <taxon>Fungi</taxon>
        <taxon>Dikarya</taxon>
        <taxon>Ascomycota</taxon>
        <taxon>Pezizomycotina</taxon>
        <taxon>Dothideomycetes</taxon>
        <taxon>Dothideomycetes incertae sedis</taxon>
        <taxon>Botryosphaeriales</taxon>
        <taxon>Botryosphaeriaceae</taxon>
        <taxon>Neofusicoccum</taxon>
    </lineage>
</organism>
<proteinExistence type="predicted"/>
<dbReference type="Proteomes" id="UP001165186">
    <property type="component" value="Unassembled WGS sequence"/>
</dbReference>
<reference evidence="1" key="1">
    <citation type="submission" date="2024-09" db="EMBL/GenBank/DDBJ databases">
        <title>Draft Genome Sequences of Neofusicoccum parvum.</title>
        <authorList>
            <person name="Ashida A."/>
            <person name="Camagna M."/>
            <person name="Tanaka A."/>
            <person name="Takemoto D."/>
        </authorList>
    </citation>
    <scope>NUCLEOTIDE SEQUENCE</scope>
    <source>
        <strain evidence="1">PPO83</strain>
    </source>
</reference>
<gene>
    <name evidence="1" type="primary">g1493</name>
    <name evidence="1" type="ORF">NpPPO83_00001493</name>
</gene>
<evidence type="ECO:0000313" key="2">
    <source>
        <dbReference type="Proteomes" id="UP001165186"/>
    </source>
</evidence>
<comment type="caution">
    <text evidence="1">The sequence shown here is derived from an EMBL/GenBank/DDBJ whole genome shotgun (WGS) entry which is preliminary data.</text>
</comment>
<sequence length="488" mass="54051">MVEPRSTSLSGISLGKAVLGVILSTILYLLARILYNIHLHPLRSYPGPALWAATRLPWHHASLRGDLAWTLLSLHQRHGPVVRVAPDELSYAGGGGAWRAIYGARGPGEYAKCLDGRGIAGPGMRAGGAAGIVTAPRARHARLRRAVLPAFSDRALREQEGCLQLYVGKLVGRLRTACDGGAQDLCRWYGLMAFDVVSDLAFGQPAGCLDNAGQPWLQVIGARAKSIVWFQFAMHYGLDRWMGLIAPKSSIEARKKHLELTSAKVRRRLEQKEDINRKDFMSYILDNEAETLSNKELVLMASSFIVAGSGTSSSALTATTFFLGRNPDKYRLLAEEVRSAFVSEAEITIESTSRLSYLKAVIDEGKGDVIEGRWVPGGTAVGVHQLSAGRMESNFRHAKSFIPERWLPLAKDSEFANDDRSAAQPFSYGPRNCIGQNMAYAEMRLMLAKLFWNFDFELADNSNKWLDEQKTYLVWEKTPLMVNLRPRD</sequence>
<dbReference type="EMBL" id="BSXG01000022">
    <property type="protein sequence ID" value="GME25720.1"/>
    <property type="molecule type" value="Genomic_DNA"/>
</dbReference>
<evidence type="ECO:0000313" key="1">
    <source>
        <dbReference type="EMBL" id="GME25720.1"/>
    </source>
</evidence>
<accession>A0ACB5RZ25</accession>
<keyword evidence="2" id="KW-1185">Reference proteome</keyword>
<name>A0ACB5RZ25_9PEZI</name>
<protein>
    <submittedName>
        <fullName evidence="1">Averantin hydroxylase</fullName>
    </submittedName>
</protein>